<name>A0A7W6GJ71_9HYPH</name>
<evidence type="ECO:0000256" key="4">
    <source>
        <dbReference type="ARBA" id="ARBA00023136"/>
    </source>
</evidence>
<protein>
    <submittedName>
        <fullName evidence="6">Putative MAPEG superfamily protein</fullName>
    </submittedName>
</protein>
<sequence length="137" mass="14498">MDAAALATSPFLTLVAWSAALLVFQVMLQGALATHDRGADWNAGPRDGEAKPLGKLAGRVERASANLRETYPAFIGLALALALSGDPSGWGYSGALLWFACRILYIPLYLAGIAYVRSLIWLGSLAGLFVMFAALVL</sequence>
<dbReference type="SUPFAM" id="SSF161084">
    <property type="entry name" value="MAPEG domain-like"/>
    <property type="match status" value="1"/>
</dbReference>
<dbReference type="RefSeq" id="WP_183803082.1">
    <property type="nucleotide sequence ID" value="NZ_JACIEE010000004.1"/>
</dbReference>
<feature type="transmembrane region" description="Helical" evidence="5">
    <location>
        <begin position="118"/>
        <end position="136"/>
    </location>
</feature>
<keyword evidence="7" id="KW-1185">Reference proteome</keyword>
<dbReference type="PANTHER" id="PTHR35371">
    <property type="entry name" value="INNER MEMBRANE PROTEIN"/>
    <property type="match status" value="1"/>
</dbReference>
<comment type="caution">
    <text evidence="6">The sequence shown here is derived from an EMBL/GenBank/DDBJ whole genome shotgun (WGS) entry which is preliminary data.</text>
</comment>
<keyword evidence="3 5" id="KW-1133">Transmembrane helix</keyword>
<comment type="subcellular location">
    <subcellularLocation>
        <location evidence="1">Membrane</location>
    </subcellularLocation>
</comment>
<dbReference type="Proteomes" id="UP000574761">
    <property type="component" value="Unassembled WGS sequence"/>
</dbReference>
<evidence type="ECO:0000256" key="3">
    <source>
        <dbReference type="ARBA" id="ARBA00022989"/>
    </source>
</evidence>
<feature type="transmembrane region" description="Helical" evidence="5">
    <location>
        <begin position="90"/>
        <end position="111"/>
    </location>
</feature>
<dbReference type="GO" id="GO:0016020">
    <property type="term" value="C:membrane"/>
    <property type="evidence" value="ECO:0007669"/>
    <property type="project" value="UniProtKB-SubCell"/>
</dbReference>
<dbReference type="PANTHER" id="PTHR35371:SF1">
    <property type="entry name" value="BLR7753 PROTEIN"/>
    <property type="match status" value="1"/>
</dbReference>
<dbReference type="AlphaFoldDB" id="A0A7W6GJ71"/>
<organism evidence="6 7">
    <name type="scientific">Mycoplana azooxidifex</name>
    <dbReference type="NCBI Taxonomy" id="1636188"/>
    <lineage>
        <taxon>Bacteria</taxon>
        <taxon>Pseudomonadati</taxon>
        <taxon>Pseudomonadota</taxon>
        <taxon>Alphaproteobacteria</taxon>
        <taxon>Hyphomicrobiales</taxon>
        <taxon>Rhizobiaceae</taxon>
        <taxon>Mycoplana</taxon>
    </lineage>
</organism>
<dbReference type="Gene3D" id="1.20.120.550">
    <property type="entry name" value="Membrane associated eicosanoid/glutathione metabolism-like domain"/>
    <property type="match status" value="1"/>
</dbReference>
<proteinExistence type="predicted"/>
<evidence type="ECO:0000256" key="2">
    <source>
        <dbReference type="ARBA" id="ARBA00022692"/>
    </source>
</evidence>
<dbReference type="Pfam" id="PF01124">
    <property type="entry name" value="MAPEG"/>
    <property type="match status" value="1"/>
</dbReference>
<evidence type="ECO:0000313" key="7">
    <source>
        <dbReference type="Proteomes" id="UP000574761"/>
    </source>
</evidence>
<dbReference type="EMBL" id="JACIEE010000004">
    <property type="protein sequence ID" value="MBB3976848.1"/>
    <property type="molecule type" value="Genomic_DNA"/>
</dbReference>
<dbReference type="InterPro" id="IPR001129">
    <property type="entry name" value="Membr-assoc_MAPEG"/>
</dbReference>
<dbReference type="InterPro" id="IPR023352">
    <property type="entry name" value="MAPEG-like_dom_sf"/>
</dbReference>
<evidence type="ECO:0000256" key="1">
    <source>
        <dbReference type="ARBA" id="ARBA00004370"/>
    </source>
</evidence>
<evidence type="ECO:0000313" key="6">
    <source>
        <dbReference type="EMBL" id="MBB3976848.1"/>
    </source>
</evidence>
<reference evidence="6 7" key="1">
    <citation type="submission" date="2020-08" db="EMBL/GenBank/DDBJ databases">
        <title>Genomic Encyclopedia of Type Strains, Phase IV (KMG-IV): sequencing the most valuable type-strain genomes for metagenomic binning, comparative biology and taxonomic classification.</title>
        <authorList>
            <person name="Goeker M."/>
        </authorList>
    </citation>
    <scope>NUCLEOTIDE SEQUENCE [LARGE SCALE GENOMIC DNA]</scope>
    <source>
        <strain evidence="6 7">DSM 100211</strain>
    </source>
</reference>
<accession>A0A7W6GJ71</accession>
<keyword evidence="4 5" id="KW-0472">Membrane</keyword>
<evidence type="ECO:0000256" key="5">
    <source>
        <dbReference type="SAM" id="Phobius"/>
    </source>
</evidence>
<gene>
    <name evidence="6" type="ORF">GGQ64_002048</name>
</gene>
<keyword evidence="2 5" id="KW-0812">Transmembrane</keyword>